<dbReference type="Proteomes" id="UP000254834">
    <property type="component" value="Chromosome"/>
</dbReference>
<gene>
    <name evidence="1" type="ORF">C0J27_03770</name>
</gene>
<name>A0A345ZC19_9BACT</name>
<dbReference type="KEGG" id="cdes:C0J27_03770"/>
<evidence type="ECO:0000313" key="2">
    <source>
        <dbReference type="Proteomes" id="UP000254834"/>
    </source>
</evidence>
<dbReference type="AlphaFoldDB" id="A0A345ZC19"/>
<reference evidence="1 2" key="1">
    <citation type="submission" date="2017-12" db="EMBL/GenBank/DDBJ databases">
        <title>Chromulinavorax destructans is a abundant pathogen of dominant heterotrophic picoflagllates.</title>
        <authorList>
            <person name="Deeg C.M."/>
            <person name="Zimmer M."/>
            <person name="Suttle C.A."/>
        </authorList>
    </citation>
    <scope>NUCLEOTIDE SEQUENCE [LARGE SCALE GENOMIC DNA]</scope>
    <source>
        <strain evidence="1 2">SeV1</strain>
    </source>
</reference>
<sequence>MHISIFLIFFLPCIVTHQLMSAERLQFLDEKFISSYVGKLKSEIIALELQLENESISPACYAHALQFLMQDFSMQIKTQELKISVETLHQRALDNDIELLPLEASEKLIAGNHVYSAEYINFICNRLTCPVKADTIPLSFPVAQHVIQVRKAAIIAKNNYEQEEYDR</sequence>
<proteinExistence type="predicted"/>
<dbReference type="RefSeq" id="WP_115585851.1">
    <property type="nucleotide sequence ID" value="NZ_CP025544.1"/>
</dbReference>
<accession>A0A345ZC19</accession>
<organism evidence="1 2">
    <name type="scientific">Candidatus Chromulinivorax destructor</name>
    <dbReference type="NCBI Taxonomy" id="2066483"/>
    <lineage>
        <taxon>Bacteria</taxon>
        <taxon>Candidatus Babelota</taxon>
        <taxon>Candidatus Babeliae</taxon>
        <taxon>Candidatus Babeliales</taxon>
        <taxon>Candidatus Chromulinivoraceae</taxon>
        <taxon>Candidatus Chromulinivorax</taxon>
    </lineage>
</organism>
<keyword evidence="2" id="KW-1185">Reference proteome</keyword>
<protein>
    <submittedName>
        <fullName evidence="1">Uncharacterized protein</fullName>
    </submittedName>
</protein>
<dbReference type="EMBL" id="CP025544">
    <property type="protein sequence ID" value="AXK60836.1"/>
    <property type="molecule type" value="Genomic_DNA"/>
</dbReference>
<evidence type="ECO:0000313" key="1">
    <source>
        <dbReference type="EMBL" id="AXK60836.1"/>
    </source>
</evidence>